<dbReference type="Proteomes" id="UP000489600">
    <property type="component" value="Unassembled WGS sequence"/>
</dbReference>
<evidence type="ECO:0000256" key="1">
    <source>
        <dbReference type="SAM" id="MobiDB-lite"/>
    </source>
</evidence>
<feature type="region of interest" description="Disordered" evidence="1">
    <location>
        <begin position="1"/>
        <end position="20"/>
    </location>
</feature>
<protein>
    <submittedName>
        <fullName evidence="2">Uncharacterized protein</fullName>
    </submittedName>
</protein>
<sequence>METGQKHDSTVSPKQKKIQDDSLGNVETFDVARGTRVYCFDAPLDPSEELKIDIVACDYDYNVDESLSGPVMGEGE</sequence>
<evidence type="ECO:0000313" key="3">
    <source>
        <dbReference type="Proteomes" id="UP000489600"/>
    </source>
</evidence>
<proteinExistence type="predicted"/>
<name>A0A565CKM6_9BRAS</name>
<dbReference type="EMBL" id="CABITT030000008">
    <property type="protein sequence ID" value="VVB14288.1"/>
    <property type="molecule type" value="Genomic_DNA"/>
</dbReference>
<organism evidence="2 3">
    <name type="scientific">Arabis nemorensis</name>
    <dbReference type="NCBI Taxonomy" id="586526"/>
    <lineage>
        <taxon>Eukaryota</taxon>
        <taxon>Viridiplantae</taxon>
        <taxon>Streptophyta</taxon>
        <taxon>Embryophyta</taxon>
        <taxon>Tracheophyta</taxon>
        <taxon>Spermatophyta</taxon>
        <taxon>Magnoliopsida</taxon>
        <taxon>eudicotyledons</taxon>
        <taxon>Gunneridae</taxon>
        <taxon>Pentapetalae</taxon>
        <taxon>rosids</taxon>
        <taxon>malvids</taxon>
        <taxon>Brassicales</taxon>
        <taxon>Brassicaceae</taxon>
        <taxon>Arabideae</taxon>
        <taxon>Arabis</taxon>
    </lineage>
</organism>
<accession>A0A565CKM6</accession>
<comment type="caution">
    <text evidence="2">The sequence shown here is derived from an EMBL/GenBank/DDBJ whole genome shotgun (WGS) entry which is preliminary data.</text>
</comment>
<gene>
    <name evidence="2" type="ORF">ANE_LOCUS24732</name>
</gene>
<evidence type="ECO:0000313" key="2">
    <source>
        <dbReference type="EMBL" id="VVB14288.1"/>
    </source>
</evidence>
<reference evidence="2" key="1">
    <citation type="submission" date="2019-07" db="EMBL/GenBank/DDBJ databases">
        <authorList>
            <person name="Dittberner H."/>
        </authorList>
    </citation>
    <scope>NUCLEOTIDE SEQUENCE [LARGE SCALE GENOMIC DNA]</scope>
</reference>
<keyword evidence="3" id="KW-1185">Reference proteome</keyword>
<dbReference type="AlphaFoldDB" id="A0A565CKM6"/>